<reference evidence="3" key="1">
    <citation type="journal article" date="2023" name="Nat. Microbiol.">
        <title>Enrichment and characterization of a nitric oxide-reducing microbial community in a continuous bioreactor.</title>
        <authorList>
            <person name="Garrido-Amador P."/>
            <person name="Stortenbeker N."/>
            <person name="Wessels H.J.C.T."/>
            <person name="Speth D.R."/>
            <person name="Garcia-Heredia I."/>
            <person name="Kartal B."/>
        </authorList>
    </citation>
    <scope>NUCLEOTIDE SEQUENCE</scope>
    <source>
        <strain evidence="3">MAG1</strain>
    </source>
</reference>
<feature type="compositionally biased region" description="Polar residues" evidence="1">
    <location>
        <begin position="490"/>
        <end position="500"/>
    </location>
</feature>
<dbReference type="SUPFAM" id="SSF109604">
    <property type="entry name" value="HD-domain/PDEase-like"/>
    <property type="match status" value="1"/>
</dbReference>
<feature type="region of interest" description="Disordered" evidence="1">
    <location>
        <begin position="446"/>
        <end position="500"/>
    </location>
</feature>
<evidence type="ECO:0000313" key="3">
    <source>
        <dbReference type="EMBL" id="WIM05940.1"/>
    </source>
</evidence>
<dbReference type="Proteomes" id="UP001234916">
    <property type="component" value="Chromosome"/>
</dbReference>
<proteinExistence type="predicted"/>
<sequence length="739" mass="81366">MLFWFRQKPASGARQSNATQPIYHWSADEIPRYPPFMKGLPVVPPENLLETQRELIERIANTAIATPKIIDCYYLPAVRRFAAYAHLLPASQSHHHRGAGGLLRHSIEVGLWALQSADKVLLESAKSPAQRREMEPRWQLSVFLAALCHDAGKPVTDLVVTNKDRTAIWKPIKEDLYTWATKNHVQAYFLDWREGRARQHTALSNLIGDRIIGAETLDWIEEGGTELIVWLMESLTSYPGPTNPIYDLVVKADQTSVERDLKTLGVAMAGYDLGVPVERHLTDIMRRFIKEGLWLVNEPGARVWNIAGNVYLIWPAAGEEIARQVREDGIPGIPRTPDGILDMLLERQIAFIREDAAPGERFWRIAPAVLVEKIPDIKLPAIRLRDEAMLSTIPIGPVAGRIINDTSNKSDTDLVQANSSDVPLEAPQPPEKPDAVVEILPDNKPQITGMAQDSKRPPPIKDHQKPSLPNAATSAPEHDDRPGLRPAVESTGTGPKQMSTLNGAVGEALRALAQDLRSGDKRWGSEVVLDNDHQLLLRWPESFSGYGLTVKMILDELVAKEWLWVDPMTPLKRVLDAEMNGESVKAIRLARELTPVFLSEAGGGQGMDMAAAAPAVPPVASSPETTVERSEGQQGKAPLPKEEAPKIRSRGTTNGPAGEAASIPSGTDTLSLAHVIQVLTEISTNAIPDQAGWVTVAKYKAMSQFKARDMKVPLSHLNSLSKKHPDRLVVAGSKIQFRA</sequence>
<feature type="domain" description="Uncharacterised" evidence="2">
    <location>
        <begin position="44"/>
        <end position="352"/>
    </location>
</feature>
<name>A0AA49IXD5_9PROT</name>
<dbReference type="KEGG" id="npv:OHM77_01200"/>
<dbReference type="EMBL" id="CP107246">
    <property type="protein sequence ID" value="WIM05940.1"/>
    <property type="molecule type" value="Genomic_DNA"/>
</dbReference>
<organism evidence="3">
    <name type="scientific">Candidatus Nitricoxidivorans perseverans</name>
    <dbReference type="NCBI Taxonomy" id="2975601"/>
    <lineage>
        <taxon>Bacteria</taxon>
        <taxon>Pseudomonadati</taxon>
        <taxon>Pseudomonadota</taxon>
        <taxon>Betaproteobacteria</taxon>
        <taxon>Nitrosomonadales</taxon>
        <taxon>Sterolibacteriaceae</taxon>
        <taxon>Candidatus Nitricoxidivorans</taxon>
    </lineage>
</organism>
<evidence type="ECO:0000256" key="1">
    <source>
        <dbReference type="SAM" id="MobiDB-lite"/>
    </source>
</evidence>
<protein>
    <submittedName>
        <fullName evidence="3">TraI domain-containing protein</fullName>
    </submittedName>
</protein>
<gene>
    <name evidence="3" type="ORF">OHM77_01200</name>
</gene>
<dbReference type="Gene3D" id="1.10.3210.40">
    <property type="match status" value="1"/>
</dbReference>
<accession>A0AA49IXD5</accession>
<dbReference type="AlphaFoldDB" id="A0AA49IXD5"/>
<feature type="region of interest" description="Disordered" evidence="1">
    <location>
        <begin position="615"/>
        <end position="665"/>
    </location>
</feature>
<feature type="compositionally biased region" description="Basic and acidic residues" evidence="1">
    <location>
        <begin position="453"/>
        <end position="465"/>
    </location>
</feature>
<dbReference type="NCBIfam" id="NF041494">
    <property type="entry name" value="MobH"/>
    <property type="match status" value="1"/>
</dbReference>
<evidence type="ECO:0000259" key="2">
    <source>
        <dbReference type="Pfam" id="PF07514"/>
    </source>
</evidence>
<dbReference type="Pfam" id="PF07514">
    <property type="entry name" value="TraI_2"/>
    <property type="match status" value="1"/>
</dbReference>
<dbReference type="InterPro" id="IPR011119">
    <property type="entry name" value="Unchr_helicase_relaxase_TraI"/>
</dbReference>